<protein>
    <submittedName>
        <fullName evidence="2">Uncharacterized protein</fullName>
    </submittedName>
</protein>
<proteinExistence type="predicted"/>
<feature type="transmembrane region" description="Helical" evidence="1">
    <location>
        <begin position="7"/>
        <end position="26"/>
    </location>
</feature>
<feature type="transmembrane region" description="Helical" evidence="1">
    <location>
        <begin position="32"/>
        <end position="53"/>
    </location>
</feature>
<dbReference type="Proteomes" id="UP000002527">
    <property type="component" value="Chromosome"/>
</dbReference>
<gene>
    <name evidence="2" type="ordered locus">BCE_0643</name>
</gene>
<evidence type="ECO:0000313" key="3">
    <source>
        <dbReference type="Proteomes" id="UP000002527"/>
    </source>
</evidence>
<sequence length="66" mass="8046">MKKCKIIYLCFLIIYLIPLQLVYHLLKLQLLLRSLLSFFSSLISPRVISYFKYKRREILQLSKYMT</sequence>
<dbReference type="AlphaFoldDB" id="Q73DR9"/>
<dbReference type="EMBL" id="AE017194">
    <property type="protein sequence ID" value="AAS39576.1"/>
    <property type="molecule type" value="Genomic_DNA"/>
</dbReference>
<reference evidence="2 3" key="1">
    <citation type="journal article" date="2004" name="Nucleic Acids Res.">
        <title>The genome sequence of Bacillus cereus ATCC 10987 reveals metabolic adaptations and a large plasmid related to Bacillus anthracis pXO1.</title>
        <authorList>
            <person name="Rasko D.A."/>
            <person name="Ravel J."/>
            <person name="Okstad O.A."/>
            <person name="Helgason E."/>
            <person name="Cer R.Z."/>
            <person name="Jiang L."/>
            <person name="Shores K.A."/>
            <person name="Fouts D.E."/>
            <person name="Tourasse N.J."/>
            <person name="Angiuoli S.V."/>
            <person name="Kolonay J."/>
            <person name="Nelson W.C."/>
            <person name="Kolsto A.-B."/>
            <person name="Fraser C.M."/>
            <person name="Read T.D."/>
        </authorList>
    </citation>
    <scope>NUCLEOTIDE SEQUENCE [LARGE SCALE GENOMIC DNA]</scope>
    <source>
        <strain evidence="3">ATCC 10987 / NRS 248</strain>
    </source>
</reference>
<keyword evidence="1" id="KW-0472">Membrane</keyword>
<dbReference type="KEGG" id="bca:BCE_0643"/>
<accession>Q73DR9</accession>
<evidence type="ECO:0000256" key="1">
    <source>
        <dbReference type="SAM" id="Phobius"/>
    </source>
</evidence>
<dbReference type="HOGENOM" id="CLU_2821871_0_0_9"/>
<organism evidence="2 3">
    <name type="scientific">Bacillus cereus (strain ATCC 10987 / NRS 248)</name>
    <dbReference type="NCBI Taxonomy" id="222523"/>
    <lineage>
        <taxon>Bacteria</taxon>
        <taxon>Bacillati</taxon>
        <taxon>Bacillota</taxon>
        <taxon>Bacilli</taxon>
        <taxon>Bacillales</taxon>
        <taxon>Bacillaceae</taxon>
        <taxon>Bacillus</taxon>
        <taxon>Bacillus cereus group</taxon>
    </lineage>
</organism>
<evidence type="ECO:0000313" key="2">
    <source>
        <dbReference type="EMBL" id="AAS39576.1"/>
    </source>
</evidence>
<keyword evidence="1" id="KW-1133">Transmembrane helix</keyword>
<name>Q73DR9_BACC1</name>
<keyword evidence="1" id="KW-0812">Transmembrane</keyword>